<keyword evidence="3" id="KW-1185">Reference proteome</keyword>
<comment type="caution">
    <text evidence="2">The sequence shown here is derived from an EMBL/GenBank/DDBJ whole genome shotgun (WGS) entry which is preliminary data.</text>
</comment>
<name>A0A2A4I1W3_9SPHN</name>
<gene>
    <name evidence="2" type="ORF">COA17_04175</name>
</gene>
<sequence length="69" mass="7229">MSGDPAVGRWALMMAVRVAATLGAVLGVVLLGRAEAWGPKLLGVAIVASALWVIATVPRALAHRWRTPE</sequence>
<protein>
    <submittedName>
        <fullName evidence="2">Uncharacterized protein</fullName>
    </submittedName>
</protein>
<evidence type="ECO:0000313" key="3">
    <source>
        <dbReference type="Proteomes" id="UP000218784"/>
    </source>
</evidence>
<dbReference type="RefSeq" id="WP_096610305.1">
    <property type="nucleotide sequence ID" value="NZ_NWVD01000001.1"/>
</dbReference>
<evidence type="ECO:0000313" key="2">
    <source>
        <dbReference type="EMBL" id="PCG10600.1"/>
    </source>
</evidence>
<reference evidence="2 3" key="1">
    <citation type="submission" date="2017-09" db="EMBL/GenBank/DDBJ databases">
        <title>Sphingomonas ginsenosidimutans KACC 14949, whole genome shotgun sequence.</title>
        <authorList>
            <person name="Feng G."/>
            <person name="Zhu H."/>
        </authorList>
    </citation>
    <scope>NUCLEOTIDE SEQUENCE [LARGE SCALE GENOMIC DNA]</scope>
    <source>
        <strain evidence="2 3">KACC 14949</strain>
    </source>
</reference>
<organism evidence="2 3">
    <name type="scientific">Sphingomonas ginsenosidimutans</name>
    <dbReference type="NCBI Taxonomy" id="862134"/>
    <lineage>
        <taxon>Bacteria</taxon>
        <taxon>Pseudomonadati</taxon>
        <taxon>Pseudomonadota</taxon>
        <taxon>Alphaproteobacteria</taxon>
        <taxon>Sphingomonadales</taxon>
        <taxon>Sphingomonadaceae</taxon>
        <taxon>Sphingomonas</taxon>
    </lineage>
</organism>
<keyword evidence="1" id="KW-0812">Transmembrane</keyword>
<proteinExistence type="predicted"/>
<dbReference type="AlphaFoldDB" id="A0A2A4I1W3"/>
<dbReference type="Proteomes" id="UP000218784">
    <property type="component" value="Unassembled WGS sequence"/>
</dbReference>
<keyword evidence="1" id="KW-0472">Membrane</keyword>
<feature type="transmembrane region" description="Helical" evidence="1">
    <location>
        <begin position="37"/>
        <end position="57"/>
    </location>
</feature>
<accession>A0A2A4I1W3</accession>
<keyword evidence="1" id="KW-1133">Transmembrane helix</keyword>
<dbReference type="EMBL" id="NWVD01000001">
    <property type="protein sequence ID" value="PCG10600.1"/>
    <property type="molecule type" value="Genomic_DNA"/>
</dbReference>
<evidence type="ECO:0000256" key="1">
    <source>
        <dbReference type="SAM" id="Phobius"/>
    </source>
</evidence>
<feature type="transmembrane region" description="Helical" evidence="1">
    <location>
        <begin position="12"/>
        <end position="31"/>
    </location>
</feature>